<feature type="binding site" evidence="8">
    <location>
        <position position="212"/>
    </location>
    <ligand>
        <name>Zn(2+)</name>
        <dbReference type="ChEBI" id="CHEBI:29105"/>
    </ligand>
</feature>
<dbReference type="EMBL" id="CADCWG010000136">
    <property type="protein sequence ID" value="CAA9554177.1"/>
    <property type="molecule type" value="Genomic_DNA"/>
</dbReference>
<dbReference type="NCBIfam" id="TIGR00221">
    <property type="entry name" value="nagA"/>
    <property type="match status" value="1"/>
</dbReference>
<evidence type="ECO:0000256" key="4">
    <source>
        <dbReference type="ARBA" id="ARBA00023277"/>
    </source>
</evidence>
<dbReference type="Gene3D" id="3.20.20.140">
    <property type="entry name" value="Metal-dependent hydrolases"/>
    <property type="match status" value="1"/>
</dbReference>
<dbReference type="Pfam" id="PF01979">
    <property type="entry name" value="Amidohydro_1"/>
    <property type="match status" value="1"/>
</dbReference>
<dbReference type="SUPFAM" id="SSF51338">
    <property type="entry name" value="Composite domain of metallo-dependent hydrolases"/>
    <property type="match status" value="1"/>
</dbReference>
<accession>A0A6J4ULS8</accession>
<feature type="binding site" evidence="7">
    <location>
        <begin position="303"/>
        <end position="305"/>
    </location>
    <ligand>
        <name>substrate</name>
    </ligand>
</feature>
<evidence type="ECO:0000256" key="7">
    <source>
        <dbReference type="PIRSR" id="PIRSR038994-2"/>
    </source>
</evidence>
<dbReference type="InterPro" id="IPR011059">
    <property type="entry name" value="Metal-dep_hydrolase_composite"/>
</dbReference>
<dbReference type="Gene3D" id="2.30.40.10">
    <property type="entry name" value="Urease, subunit C, domain 1"/>
    <property type="match status" value="1"/>
</dbReference>
<organism evidence="10">
    <name type="scientific">uncultured Thermomicrobiales bacterium</name>
    <dbReference type="NCBI Taxonomy" id="1645740"/>
    <lineage>
        <taxon>Bacteria</taxon>
        <taxon>Pseudomonadati</taxon>
        <taxon>Thermomicrobiota</taxon>
        <taxon>Thermomicrobia</taxon>
        <taxon>Thermomicrobiales</taxon>
        <taxon>environmental samples</taxon>
    </lineage>
</organism>
<feature type="binding site" evidence="8">
    <location>
        <position position="191"/>
    </location>
    <ligand>
        <name>Zn(2+)</name>
        <dbReference type="ChEBI" id="CHEBI:29105"/>
    </ligand>
</feature>
<feature type="domain" description="Amidohydrolase-related" evidence="9">
    <location>
        <begin position="51"/>
        <end position="375"/>
    </location>
</feature>
<evidence type="ECO:0000256" key="2">
    <source>
        <dbReference type="ARBA" id="ARBA00022723"/>
    </source>
</evidence>
<dbReference type="InterPro" id="IPR003764">
    <property type="entry name" value="GlcNAc_6-P_deAcase"/>
</dbReference>
<dbReference type="InterPro" id="IPR006680">
    <property type="entry name" value="Amidohydro-rel"/>
</dbReference>
<dbReference type="SUPFAM" id="SSF51556">
    <property type="entry name" value="Metallo-dependent hydrolases"/>
    <property type="match status" value="1"/>
</dbReference>
<dbReference type="PANTHER" id="PTHR11113:SF14">
    <property type="entry name" value="N-ACETYLGLUCOSAMINE-6-PHOSPHATE DEACETYLASE"/>
    <property type="match status" value="1"/>
</dbReference>
<sequence>MTVAAYAARGDLALGERLVPGAVVVEGGRIAAVLREPRDGDLPPSVLAAEIVAPGLIDLQVNGGFGVEVGEDPAALRHLADRLPETGVTAFLPTVVTAPAATYPGVVAAFAAGRDGPGARVLGLHLEGPFLSPGRPGAHRRDLIEAADAALFDGLVAIDGLRLMTLAPERPGMGAAIRRLRERGVVASLGHTDASYEAFASGVDAGATMATHLYNAMSPFGHRAPGAIGAALADDRVTVGLIADGVHSHPAAVALAVKAKGPERIALVSDMMAAAGMGPGTYALGGRPVVVEGATARLADGTLAGSVVTLDQAVRNVVRMAGAAPAAAIRMATEVPARVLGLPSAGRLVVGGDADLTLFDRELRVTATIVGGRVVYGRGGDGA</sequence>
<dbReference type="AlphaFoldDB" id="A0A6J4ULS8"/>
<feature type="binding site" evidence="7">
    <location>
        <position position="138"/>
    </location>
    <ligand>
        <name>substrate</name>
    </ligand>
</feature>
<feature type="binding site" evidence="7">
    <location>
        <position position="247"/>
    </location>
    <ligand>
        <name>substrate</name>
    </ligand>
</feature>
<name>A0A6J4ULS8_9BACT</name>
<gene>
    <name evidence="10" type="ORF">AVDCRST_MAG49-1961</name>
</gene>
<keyword evidence="4 5" id="KW-0119">Carbohydrate metabolism</keyword>
<dbReference type="CDD" id="cd00854">
    <property type="entry name" value="NagA"/>
    <property type="match status" value="1"/>
</dbReference>
<feature type="binding site" evidence="7">
    <location>
        <position position="223"/>
    </location>
    <ligand>
        <name>substrate</name>
    </ligand>
</feature>
<evidence type="ECO:0000256" key="1">
    <source>
        <dbReference type="ARBA" id="ARBA00010716"/>
    </source>
</evidence>
<dbReference type="EC" id="3.5.1.25" evidence="10"/>
<dbReference type="GO" id="GO:0008448">
    <property type="term" value="F:N-acetylglucosamine-6-phosphate deacetylase activity"/>
    <property type="evidence" value="ECO:0007669"/>
    <property type="project" value="UniProtKB-EC"/>
</dbReference>
<dbReference type="PIRSF" id="PIRSF038994">
    <property type="entry name" value="NagA"/>
    <property type="match status" value="1"/>
</dbReference>
<keyword evidence="2 8" id="KW-0479">Metal-binding</keyword>
<feature type="binding site" evidence="8">
    <location>
        <position position="127"/>
    </location>
    <ligand>
        <name>Zn(2+)</name>
        <dbReference type="ChEBI" id="CHEBI:29105"/>
    </ligand>
</feature>
<evidence type="ECO:0000313" key="10">
    <source>
        <dbReference type="EMBL" id="CAA9554177.1"/>
    </source>
</evidence>
<feature type="binding site" evidence="7">
    <location>
        <begin position="215"/>
        <end position="216"/>
    </location>
    <ligand>
        <name>substrate</name>
    </ligand>
</feature>
<protein>
    <submittedName>
        <fullName evidence="10">N-acetylglucosamine-6-phosphate deacetylase</fullName>
        <ecNumber evidence="10">3.5.1.25</ecNumber>
    </submittedName>
</protein>
<proteinExistence type="inferred from homology"/>
<keyword evidence="3 5" id="KW-0378">Hydrolase</keyword>
<evidence type="ECO:0000256" key="8">
    <source>
        <dbReference type="PIRSR" id="PIRSR038994-3"/>
    </source>
</evidence>
<dbReference type="GO" id="GO:0046872">
    <property type="term" value="F:metal ion binding"/>
    <property type="evidence" value="ECO:0007669"/>
    <property type="project" value="UniProtKB-KW"/>
</dbReference>
<evidence type="ECO:0000259" key="9">
    <source>
        <dbReference type="Pfam" id="PF01979"/>
    </source>
</evidence>
<dbReference type="FunFam" id="3.20.20.140:FF:000004">
    <property type="entry name" value="N-acetylglucosamine-6-phosphate deacetylase"/>
    <property type="match status" value="1"/>
</dbReference>
<dbReference type="GO" id="GO:0006046">
    <property type="term" value="P:N-acetylglucosamine catabolic process"/>
    <property type="evidence" value="ECO:0007669"/>
    <property type="project" value="TreeGrafter"/>
</dbReference>
<dbReference type="InterPro" id="IPR032466">
    <property type="entry name" value="Metal_Hydrolase"/>
</dbReference>
<feature type="active site" description="Proton donor/acceptor" evidence="6">
    <location>
        <position position="270"/>
    </location>
</feature>
<evidence type="ECO:0000256" key="5">
    <source>
        <dbReference type="PIRNR" id="PIRNR038994"/>
    </source>
</evidence>
<evidence type="ECO:0000256" key="3">
    <source>
        <dbReference type="ARBA" id="ARBA00022801"/>
    </source>
</evidence>
<dbReference type="PANTHER" id="PTHR11113">
    <property type="entry name" value="N-ACETYLGLUCOSAMINE-6-PHOSPHATE DEACETYLASE"/>
    <property type="match status" value="1"/>
</dbReference>
<comment type="cofactor">
    <cofactor evidence="8">
        <name>a divalent metal cation</name>
        <dbReference type="ChEBI" id="CHEBI:60240"/>
    </cofactor>
    <text evidence="8">Binds 1 divalent metal cation per subunit.</text>
</comment>
<evidence type="ECO:0000256" key="6">
    <source>
        <dbReference type="PIRSR" id="PIRSR038994-1"/>
    </source>
</evidence>
<comment type="similarity">
    <text evidence="1 5">Belongs to the metallo-dependent hydrolases superfamily. NagA family.</text>
</comment>
<reference evidence="10" key="1">
    <citation type="submission" date="2020-02" db="EMBL/GenBank/DDBJ databases">
        <authorList>
            <person name="Meier V. D."/>
        </authorList>
    </citation>
    <scope>NUCLEOTIDE SEQUENCE</scope>
    <source>
        <strain evidence="10">AVDCRST_MAG49</strain>
    </source>
</reference>